<protein>
    <submittedName>
        <fullName evidence="1">Uncharacterized protein</fullName>
    </submittedName>
</protein>
<organism evidence="1">
    <name type="scientific">Phytophthora nicotianae</name>
    <name type="common">Potato buckeye rot agent</name>
    <name type="synonym">Phytophthora parasitica</name>
    <dbReference type="NCBI Taxonomy" id="4792"/>
    <lineage>
        <taxon>Eukaryota</taxon>
        <taxon>Sar</taxon>
        <taxon>Stramenopiles</taxon>
        <taxon>Oomycota</taxon>
        <taxon>Peronosporomycetes</taxon>
        <taxon>Peronosporales</taxon>
        <taxon>Peronosporaceae</taxon>
        <taxon>Phytophthora</taxon>
    </lineage>
</organism>
<evidence type="ECO:0000313" key="1">
    <source>
        <dbReference type="EMBL" id="ETL29100.1"/>
    </source>
</evidence>
<dbReference type="AlphaFoldDB" id="W2I4R7"/>
<name>W2I4R7_PHYNI</name>
<dbReference type="Proteomes" id="UP000053864">
    <property type="component" value="Unassembled WGS sequence"/>
</dbReference>
<accession>W2I4R7</accession>
<dbReference type="EMBL" id="KI675568">
    <property type="protein sequence ID" value="ETL29100.1"/>
    <property type="molecule type" value="Genomic_DNA"/>
</dbReference>
<proteinExistence type="predicted"/>
<sequence>MARPSQTRLHFRSDGNVTHAANQMWGTTLTKTHFWWD</sequence>
<reference evidence="1" key="1">
    <citation type="submission" date="2013-11" db="EMBL/GenBank/DDBJ databases">
        <title>The Genome Sequence of Phytophthora parasitica CJ05E6.</title>
        <authorList>
            <consortium name="The Broad Institute Genomics Platform"/>
            <person name="Russ C."/>
            <person name="Tyler B."/>
            <person name="Panabieres F."/>
            <person name="Shan W."/>
            <person name="Tripathy S."/>
            <person name="Grunwald N."/>
            <person name="Machado M."/>
            <person name="Johnson C.S."/>
            <person name="Arredondo F."/>
            <person name="Hong C."/>
            <person name="Coffey M."/>
            <person name="Young S.K."/>
            <person name="Zeng Q."/>
            <person name="Gargeya S."/>
            <person name="Fitzgerald M."/>
            <person name="Abouelleil A."/>
            <person name="Alvarado L."/>
            <person name="Chapman S.B."/>
            <person name="Gainer-Dewar J."/>
            <person name="Goldberg J."/>
            <person name="Griggs A."/>
            <person name="Gujja S."/>
            <person name="Hansen M."/>
            <person name="Howarth C."/>
            <person name="Imamovic A."/>
            <person name="Ireland A."/>
            <person name="Larimer J."/>
            <person name="McCowan C."/>
            <person name="Murphy C."/>
            <person name="Pearson M."/>
            <person name="Poon T.W."/>
            <person name="Priest M."/>
            <person name="Roberts A."/>
            <person name="Saif S."/>
            <person name="Shea T."/>
            <person name="Sykes S."/>
            <person name="Wortman J."/>
            <person name="Nusbaum C."/>
            <person name="Birren B."/>
        </authorList>
    </citation>
    <scope>NUCLEOTIDE SEQUENCE [LARGE SCALE GENOMIC DNA]</scope>
    <source>
        <strain evidence="1">CJ05E6</strain>
    </source>
</reference>
<gene>
    <name evidence="1" type="ORF">L916_17661</name>
</gene>